<evidence type="ECO:0000313" key="3">
    <source>
        <dbReference type="Proteomes" id="UP000002613"/>
    </source>
</evidence>
<reference evidence="3" key="1">
    <citation type="submission" date="2010-02" db="EMBL/GenBank/DDBJ databases">
        <title>Complete sequence of Ferroglobus placidus DSM 10642.</title>
        <authorList>
            <consortium name="US DOE Joint Genome Institute"/>
            <person name="Lucas S."/>
            <person name="Copeland A."/>
            <person name="Lapidus A."/>
            <person name="Cheng J.-F."/>
            <person name="Bruce D."/>
            <person name="Goodwin L."/>
            <person name="Pitluck S."/>
            <person name="Saunders E."/>
            <person name="Brettin T."/>
            <person name="Detter J.C."/>
            <person name="Han C."/>
            <person name="Tapia R."/>
            <person name="Larimer F."/>
            <person name="Land M."/>
            <person name="Hauser L."/>
            <person name="Kyrpides N."/>
            <person name="Ivanova N."/>
            <person name="Holmes D."/>
            <person name="Lovley D."/>
            <person name="Kyrpides N."/>
            <person name="Anderson I.J."/>
            <person name="Woyke T."/>
        </authorList>
    </citation>
    <scope>NUCLEOTIDE SEQUENCE [LARGE SCALE GENOMIC DNA]</scope>
    <source>
        <strain evidence="3">DSM 10642 / AEDII12DO</strain>
    </source>
</reference>
<dbReference type="STRING" id="589924.Ferp_1320"/>
<dbReference type="EMBL" id="CP001899">
    <property type="protein sequence ID" value="ADC65473.1"/>
    <property type="molecule type" value="Genomic_DNA"/>
</dbReference>
<evidence type="ECO:0000256" key="1">
    <source>
        <dbReference type="SAM" id="Coils"/>
    </source>
</evidence>
<name>D3RYB0_FERPA</name>
<dbReference type="HOGENOM" id="CLU_080075_1_0_2"/>
<keyword evidence="1" id="KW-0175">Coiled coil</keyword>
<dbReference type="eggNOG" id="arCOG02257">
    <property type="taxonomic scope" value="Archaea"/>
</dbReference>
<evidence type="ECO:0000313" key="2">
    <source>
        <dbReference type="EMBL" id="ADC65473.1"/>
    </source>
</evidence>
<dbReference type="GeneID" id="8778835"/>
<dbReference type="PaxDb" id="589924-Ferp_1320"/>
<protein>
    <recommendedName>
        <fullName evidence="4">Nucleic acid binding OB-fold tRNA/helicase-type</fullName>
    </recommendedName>
</protein>
<dbReference type="KEGG" id="fpl:Ferp_1320"/>
<dbReference type="OrthoDB" id="56523at2157"/>
<dbReference type="Proteomes" id="UP000002613">
    <property type="component" value="Chromosome"/>
</dbReference>
<sequence length="212" mass="24889">MIRRREVAKRVFAYELTRSTHVLQEENVKYALTPLGERVNRIFSVSVLLDKEEVRPDTNLWRMRLSDPTGVFYAYAGRFNSEAVETLLDLEPPVIVALVGKVRVFEGVTRKLVSVVPENLVEVESAVRDYWVLETAKATLKRIEEMEKKEGEDVKLAWNIYNPNLEEYKSVVKQAVSLIREELEELEKEFEEEEEDFEFEEEEWDLTELLED</sequence>
<reference evidence="2 3" key="2">
    <citation type="journal article" date="2011" name="Stand. Genomic Sci.">
        <title>Complete genome sequence of Ferroglobus placidus AEDII12DO.</title>
        <authorList>
            <person name="Anderson I."/>
            <person name="Risso C."/>
            <person name="Holmes D."/>
            <person name="Lucas S."/>
            <person name="Copeland A."/>
            <person name="Lapidus A."/>
            <person name="Cheng J.F."/>
            <person name="Bruce D."/>
            <person name="Goodwin L."/>
            <person name="Pitluck S."/>
            <person name="Saunders E."/>
            <person name="Brettin T."/>
            <person name="Detter J.C."/>
            <person name="Han C."/>
            <person name="Tapia R."/>
            <person name="Larimer F."/>
            <person name="Land M."/>
            <person name="Hauser L."/>
            <person name="Woyke T."/>
            <person name="Lovley D."/>
            <person name="Kyrpides N."/>
            <person name="Ivanova N."/>
        </authorList>
    </citation>
    <scope>NUCLEOTIDE SEQUENCE [LARGE SCALE GENOMIC DNA]</scope>
    <source>
        <strain evidence="3">DSM 10642 / AEDII12DO</strain>
    </source>
</reference>
<dbReference type="AlphaFoldDB" id="D3RYB0"/>
<proteinExistence type="predicted"/>
<evidence type="ECO:0008006" key="4">
    <source>
        <dbReference type="Google" id="ProtNLM"/>
    </source>
</evidence>
<feature type="coiled-coil region" evidence="1">
    <location>
        <begin position="165"/>
        <end position="203"/>
    </location>
</feature>
<organism evidence="2 3">
    <name type="scientific">Ferroglobus placidus (strain DSM 10642 / AEDII12DO)</name>
    <dbReference type="NCBI Taxonomy" id="589924"/>
    <lineage>
        <taxon>Archaea</taxon>
        <taxon>Methanobacteriati</taxon>
        <taxon>Methanobacteriota</taxon>
        <taxon>Archaeoglobi</taxon>
        <taxon>Archaeoglobales</taxon>
        <taxon>Archaeoglobaceae</taxon>
        <taxon>Ferroglobus</taxon>
    </lineage>
</organism>
<gene>
    <name evidence="2" type="ordered locus">Ferp_1320</name>
</gene>
<accession>D3RYB0</accession>
<dbReference type="RefSeq" id="WP_012965816.1">
    <property type="nucleotide sequence ID" value="NC_013849.1"/>
</dbReference>
<keyword evidence="3" id="KW-1185">Reference proteome</keyword>